<dbReference type="EC" id="3.1.1.29" evidence="1 8"/>
<dbReference type="Proteomes" id="UP000051450">
    <property type="component" value="Unassembled WGS sequence"/>
</dbReference>
<name>A0A0R1HMI0_9LACO</name>
<comment type="function">
    <text evidence="8">Hydrolyzes ribosome-free peptidyl-tRNAs (with 1 or more amino acids incorporated), which drop off the ribosome during protein synthesis, or as a result of ribosome stalling.</text>
</comment>
<dbReference type="NCBIfam" id="TIGR00447">
    <property type="entry name" value="pth"/>
    <property type="match status" value="1"/>
</dbReference>
<dbReference type="PANTHER" id="PTHR17224:SF1">
    <property type="entry name" value="PEPTIDYL-TRNA HYDROLASE"/>
    <property type="match status" value="1"/>
</dbReference>
<dbReference type="CDD" id="cd00462">
    <property type="entry name" value="PTH"/>
    <property type="match status" value="1"/>
</dbReference>
<evidence type="ECO:0000256" key="8">
    <source>
        <dbReference type="HAMAP-Rule" id="MF_00083"/>
    </source>
</evidence>
<dbReference type="AlphaFoldDB" id="A0A0R1HMI0"/>
<dbReference type="GO" id="GO:0006515">
    <property type="term" value="P:protein quality control for misfolded or incompletely synthesized proteins"/>
    <property type="evidence" value="ECO:0007669"/>
    <property type="project" value="UniProtKB-UniRule"/>
</dbReference>
<keyword evidence="12" id="KW-1185">Reference proteome</keyword>
<feature type="active site" description="Proton acceptor" evidence="8">
    <location>
        <position position="28"/>
    </location>
</feature>
<evidence type="ECO:0000313" key="11">
    <source>
        <dbReference type="EMBL" id="KRK45651.1"/>
    </source>
</evidence>
<dbReference type="FunFam" id="3.40.50.1470:FF:000001">
    <property type="entry name" value="Peptidyl-tRNA hydrolase"/>
    <property type="match status" value="1"/>
</dbReference>
<evidence type="ECO:0000256" key="9">
    <source>
        <dbReference type="RuleBase" id="RU000673"/>
    </source>
</evidence>
<dbReference type="InterPro" id="IPR036416">
    <property type="entry name" value="Pept_tRNA_hydro_sf"/>
</dbReference>
<protein>
    <recommendedName>
        <fullName evidence="7 8">Peptidyl-tRNA hydrolase</fullName>
        <shortName evidence="8">Pth</shortName>
        <ecNumber evidence="1 8">3.1.1.29</ecNumber>
    </recommendedName>
</protein>
<dbReference type="PROSITE" id="PS01196">
    <property type="entry name" value="PEPT_TRNA_HYDROL_2"/>
    <property type="match status" value="1"/>
</dbReference>
<comment type="subunit">
    <text evidence="8">Monomer.</text>
</comment>
<keyword evidence="8" id="KW-0963">Cytoplasm</keyword>
<dbReference type="GO" id="GO:0005737">
    <property type="term" value="C:cytoplasm"/>
    <property type="evidence" value="ECO:0007669"/>
    <property type="project" value="UniProtKB-SubCell"/>
</dbReference>
<evidence type="ECO:0000256" key="1">
    <source>
        <dbReference type="ARBA" id="ARBA00013260"/>
    </source>
</evidence>
<comment type="subcellular location">
    <subcellularLocation>
        <location evidence="8">Cytoplasm</location>
    </subcellularLocation>
</comment>
<dbReference type="HAMAP" id="MF_00083">
    <property type="entry name" value="Pept_tRNA_hydro_bact"/>
    <property type="match status" value="1"/>
</dbReference>
<feature type="binding site" evidence="8">
    <location>
        <position position="75"/>
    </location>
    <ligand>
        <name>tRNA</name>
        <dbReference type="ChEBI" id="CHEBI:17843"/>
    </ligand>
</feature>
<dbReference type="GO" id="GO:0004045">
    <property type="term" value="F:peptidyl-tRNA hydrolase activity"/>
    <property type="evidence" value="ECO:0007669"/>
    <property type="project" value="UniProtKB-UniRule"/>
</dbReference>
<keyword evidence="3 8" id="KW-0378">Hydrolase</keyword>
<organism evidence="11 12">
    <name type="scientific">Dellaglioa algida DSM 15638</name>
    <dbReference type="NCBI Taxonomy" id="1423719"/>
    <lineage>
        <taxon>Bacteria</taxon>
        <taxon>Bacillati</taxon>
        <taxon>Bacillota</taxon>
        <taxon>Bacilli</taxon>
        <taxon>Lactobacillales</taxon>
        <taxon>Lactobacillaceae</taxon>
        <taxon>Dellaglioa</taxon>
    </lineage>
</organism>
<dbReference type="PANTHER" id="PTHR17224">
    <property type="entry name" value="PEPTIDYL-TRNA HYDROLASE"/>
    <property type="match status" value="1"/>
</dbReference>
<dbReference type="Gene3D" id="3.40.50.1470">
    <property type="entry name" value="Peptidyl-tRNA hydrolase"/>
    <property type="match status" value="1"/>
</dbReference>
<evidence type="ECO:0000256" key="2">
    <source>
        <dbReference type="ARBA" id="ARBA00022555"/>
    </source>
</evidence>
<evidence type="ECO:0000256" key="10">
    <source>
        <dbReference type="RuleBase" id="RU004320"/>
    </source>
</evidence>
<feature type="binding site" evidence="8">
    <location>
        <position position="121"/>
    </location>
    <ligand>
        <name>tRNA</name>
        <dbReference type="ChEBI" id="CHEBI:17843"/>
    </ligand>
</feature>
<evidence type="ECO:0000256" key="6">
    <source>
        <dbReference type="ARBA" id="ARBA00048707"/>
    </source>
</evidence>
<comment type="function">
    <text evidence="8">Catalyzes the release of premature peptidyl moieties from peptidyl-tRNA molecules trapped in stalled 50S ribosomal subunits, and thus maintains levels of free tRNAs and 50S ribosomes.</text>
</comment>
<comment type="catalytic activity">
    <reaction evidence="6 8 9">
        <text>an N-acyl-L-alpha-aminoacyl-tRNA + H2O = an N-acyl-L-amino acid + a tRNA + H(+)</text>
        <dbReference type="Rhea" id="RHEA:54448"/>
        <dbReference type="Rhea" id="RHEA-COMP:10123"/>
        <dbReference type="Rhea" id="RHEA-COMP:13883"/>
        <dbReference type="ChEBI" id="CHEBI:15377"/>
        <dbReference type="ChEBI" id="CHEBI:15378"/>
        <dbReference type="ChEBI" id="CHEBI:59874"/>
        <dbReference type="ChEBI" id="CHEBI:78442"/>
        <dbReference type="ChEBI" id="CHEBI:138191"/>
        <dbReference type="EC" id="3.1.1.29"/>
    </reaction>
</comment>
<feature type="site" description="Stabilizes the basic form of H active site to accept a proton" evidence="8">
    <location>
        <position position="100"/>
    </location>
</feature>
<keyword evidence="2 8" id="KW-0820">tRNA-binding</keyword>
<dbReference type="InterPro" id="IPR018171">
    <property type="entry name" value="Pept_tRNA_hydro_CS"/>
</dbReference>
<dbReference type="InterPro" id="IPR001328">
    <property type="entry name" value="Pept_tRNA_hydro"/>
</dbReference>
<evidence type="ECO:0000313" key="12">
    <source>
        <dbReference type="Proteomes" id="UP000051450"/>
    </source>
</evidence>
<feature type="site" description="Discriminates between blocked and unblocked aminoacyl-tRNA" evidence="8">
    <location>
        <position position="18"/>
    </location>
</feature>
<comment type="caution">
    <text evidence="11">The sequence shown here is derived from an EMBL/GenBank/DDBJ whole genome shotgun (WGS) entry which is preliminary data.</text>
</comment>
<keyword evidence="4 8" id="KW-0694">RNA-binding</keyword>
<dbReference type="Pfam" id="PF01195">
    <property type="entry name" value="Pept_tRNA_hydro"/>
    <property type="match status" value="1"/>
</dbReference>
<proteinExistence type="inferred from homology"/>
<sequence>MRLFKGEIEMKMIVGLGNIGQKYDGTRHNVGFATVDAFAKQYNANFGSSKYEAQVASFNLNGEKIVLVKPSTYMNESGRAVRPLMDFYKINVSDILIVNDDLDLEVGRIRLRQKGSAGGHNGLKSIIAHTGTQEFKRIKIGIDHPDKVSVVDWVLTKFSKNQEKALGDAINTATLATEDWLETDDFMNTMNKYNHK</sequence>
<comment type="similarity">
    <text evidence="5 8 10">Belongs to the PTH family.</text>
</comment>
<gene>
    <name evidence="8" type="primary">pth</name>
    <name evidence="11" type="ORF">FC66_GL001302</name>
</gene>
<evidence type="ECO:0000256" key="4">
    <source>
        <dbReference type="ARBA" id="ARBA00022884"/>
    </source>
</evidence>
<evidence type="ECO:0000256" key="3">
    <source>
        <dbReference type="ARBA" id="ARBA00022801"/>
    </source>
</evidence>
<dbReference type="PATRIC" id="fig|1423719.4.peg.1323"/>
<dbReference type="STRING" id="1423719.FC66_GL001302"/>
<dbReference type="PROSITE" id="PS01195">
    <property type="entry name" value="PEPT_TRNA_HYDROL_1"/>
    <property type="match status" value="1"/>
</dbReference>
<dbReference type="GO" id="GO:0000049">
    <property type="term" value="F:tRNA binding"/>
    <property type="evidence" value="ECO:0007669"/>
    <property type="project" value="UniProtKB-UniRule"/>
</dbReference>
<evidence type="ECO:0000256" key="7">
    <source>
        <dbReference type="ARBA" id="ARBA00050038"/>
    </source>
</evidence>
<dbReference type="SUPFAM" id="SSF53178">
    <property type="entry name" value="Peptidyl-tRNA hydrolase-like"/>
    <property type="match status" value="1"/>
</dbReference>
<reference evidence="11 12" key="1">
    <citation type="journal article" date="2015" name="Genome Announc.">
        <title>Expanding the biotechnology potential of lactobacilli through comparative genomics of 213 strains and associated genera.</title>
        <authorList>
            <person name="Sun Z."/>
            <person name="Harris H.M."/>
            <person name="McCann A."/>
            <person name="Guo C."/>
            <person name="Argimon S."/>
            <person name="Zhang W."/>
            <person name="Yang X."/>
            <person name="Jeffery I.B."/>
            <person name="Cooney J.C."/>
            <person name="Kagawa T.F."/>
            <person name="Liu W."/>
            <person name="Song Y."/>
            <person name="Salvetti E."/>
            <person name="Wrobel A."/>
            <person name="Rasinkangas P."/>
            <person name="Parkhill J."/>
            <person name="Rea M.C."/>
            <person name="O'Sullivan O."/>
            <person name="Ritari J."/>
            <person name="Douillard F.P."/>
            <person name="Paul Ross R."/>
            <person name="Yang R."/>
            <person name="Briner A.E."/>
            <person name="Felis G.E."/>
            <person name="de Vos W.M."/>
            <person name="Barrangou R."/>
            <person name="Klaenhammer T.R."/>
            <person name="Caufield P.W."/>
            <person name="Cui Y."/>
            <person name="Zhang H."/>
            <person name="O'Toole P.W."/>
        </authorList>
    </citation>
    <scope>NUCLEOTIDE SEQUENCE [LARGE SCALE GENOMIC DNA]</scope>
    <source>
        <strain evidence="11 12">DSM 15638</strain>
    </source>
</reference>
<evidence type="ECO:0000256" key="5">
    <source>
        <dbReference type="ARBA" id="ARBA00038063"/>
    </source>
</evidence>
<accession>A0A0R1HMI0</accession>
<dbReference type="EMBL" id="AZDI01000006">
    <property type="protein sequence ID" value="KRK45651.1"/>
    <property type="molecule type" value="Genomic_DNA"/>
</dbReference>
<feature type="binding site" evidence="8">
    <location>
        <position position="73"/>
    </location>
    <ligand>
        <name>tRNA</name>
        <dbReference type="ChEBI" id="CHEBI:17843"/>
    </ligand>
</feature>
<feature type="binding site" evidence="8">
    <location>
        <position position="23"/>
    </location>
    <ligand>
        <name>tRNA</name>
        <dbReference type="ChEBI" id="CHEBI:17843"/>
    </ligand>
</feature>
<dbReference type="GO" id="GO:0072344">
    <property type="term" value="P:rescue of stalled ribosome"/>
    <property type="evidence" value="ECO:0007669"/>
    <property type="project" value="UniProtKB-UniRule"/>
</dbReference>